<dbReference type="InterPro" id="IPR020821">
    <property type="entry name" value="ENPP1-3/EXOG-like_nuc-like"/>
</dbReference>
<evidence type="ECO:0000256" key="5">
    <source>
        <dbReference type="ARBA" id="ARBA00022759"/>
    </source>
</evidence>
<feature type="domain" description="DNA/RNA non-specific endonuclease/pyrophosphatase/phosphodiesterase" evidence="10">
    <location>
        <begin position="70"/>
        <end position="263"/>
    </location>
</feature>
<dbReference type="PANTHER" id="PTHR13966:SF5">
    <property type="entry name" value="ENDONUCLEASE G, MITOCHONDRIAL"/>
    <property type="match status" value="1"/>
</dbReference>
<dbReference type="Proteomes" id="UP000619238">
    <property type="component" value="Unassembled WGS sequence"/>
</dbReference>
<organism evidence="11 12">
    <name type="scientific">Kordia aestuariivivens</name>
    <dbReference type="NCBI Taxonomy" id="2759037"/>
    <lineage>
        <taxon>Bacteria</taxon>
        <taxon>Pseudomonadati</taxon>
        <taxon>Bacteroidota</taxon>
        <taxon>Flavobacteriia</taxon>
        <taxon>Flavobacteriales</taxon>
        <taxon>Flavobacteriaceae</taxon>
        <taxon>Kordia</taxon>
    </lineage>
</organism>
<keyword evidence="5 8" id="KW-0255">Endonuclease</keyword>
<name>A0ABR7QAN2_9FLAO</name>
<dbReference type="Pfam" id="PF01223">
    <property type="entry name" value="Endonuclease_NS"/>
    <property type="match status" value="1"/>
</dbReference>
<keyword evidence="7" id="KW-0460">Magnesium</keyword>
<dbReference type="InterPro" id="IPR044929">
    <property type="entry name" value="DNA/RNA_non-sp_Endonuclease_sf"/>
</dbReference>
<gene>
    <name evidence="11" type="ORF">H2O64_12015</name>
</gene>
<evidence type="ECO:0000256" key="3">
    <source>
        <dbReference type="ARBA" id="ARBA00022722"/>
    </source>
</evidence>
<keyword evidence="4 8" id="KW-0479">Metal-binding</keyword>
<dbReference type="PANTHER" id="PTHR13966">
    <property type="entry name" value="ENDONUCLEASE RELATED"/>
    <property type="match status" value="1"/>
</dbReference>
<dbReference type="SMART" id="SM00477">
    <property type="entry name" value="NUC"/>
    <property type="match status" value="1"/>
</dbReference>
<dbReference type="PROSITE" id="PS01070">
    <property type="entry name" value="NUCLEASE_NON_SPEC"/>
    <property type="match status" value="1"/>
</dbReference>
<comment type="caution">
    <text evidence="11">The sequence shown here is derived from an EMBL/GenBank/DDBJ whole genome shotgun (WGS) entry which is preliminary data.</text>
</comment>
<proteinExistence type="inferred from homology"/>
<dbReference type="RefSeq" id="WP_187562459.1">
    <property type="nucleotide sequence ID" value="NZ_JACGWS010000007.1"/>
</dbReference>
<dbReference type="InterPro" id="IPR001604">
    <property type="entry name" value="Endo_G_ENPP1-like_dom"/>
</dbReference>
<evidence type="ECO:0000256" key="8">
    <source>
        <dbReference type="RuleBase" id="RU366055"/>
    </source>
</evidence>
<evidence type="ECO:0000313" key="11">
    <source>
        <dbReference type="EMBL" id="MBC8755406.1"/>
    </source>
</evidence>
<accession>A0ABR7QAN2</accession>
<sequence length="280" mass="32374">MKRNKIYPLLVLLIGAAFIVYEKYSENEKANTYNPNVEVHGTKKQTTNSTLKPLTNNYYLPSSTTGQIVHHEGYSLSYHEAFEQAEWVAYELKKNQVVYTDFKRPYFEQDKAVTTESAHWRNYKKSGYDRGHLCPAADRKYTKAAFTETFLTSNISPQEHKFNAGVWNRLEQKVRYWAKKYDGVYVITGGILENGLKAIGTEDVAVPNYFYKILLDNSGGTTKMIAFLMPHKDSNKPLYEFVVSVDEIEKRTGIDFFPELEDSKENALEAVTTYKKWSFR</sequence>
<keyword evidence="12" id="KW-1185">Reference proteome</keyword>
<reference evidence="11 12" key="1">
    <citation type="submission" date="2020-07" db="EMBL/GenBank/DDBJ databases">
        <title>Description of Kordia aestuariivivens sp. nov., isolated from a tidal flat.</title>
        <authorList>
            <person name="Park S."/>
            <person name="Yoon J.-H."/>
        </authorList>
    </citation>
    <scope>NUCLEOTIDE SEQUENCE [LARGE SCALE GENOMIC DNA]</scope>
    <source>
        <strain evidence="11 12">YSTF-M3</strain>
    </source>
</reference>
<protein>
    <recommendedName>
        <fullName evidence="8">Endonuclease</fullName>
        <ecNumber evidence="8">3.1.30.-</ecNumber>
    </recommendedName>
</protein>
<keyword evidence="3 8" id="KW-0540">Nuclease</keyword>
<dbReference type="Gene3D" id="3.40.570.10">
    <property type="entry name" value="Extracellular Endonuclease, subunit A"/>
    <property type="match status" value="1"/>
</dbReference>
<evidence type="ECO:0000256" key="7">
    <source>
        <dbReference type="ARBA" id="ARBA00022842"/>
    </source>
</evidence>
<feature type="domain" description="ENPP1-3/EXOG-like endonuclease/phosphodiesterase" evidence="9">
    <location>
        <begin position="71"/>
        <end position="263"/>
    </location>
</feature>
<evidence type="ECO:0000256" key="2">
    <source>
        <dbReference type="ARBA" id="ARBA00010052"/>
    </source>
</evidence>
<dbReference type="EMBL" id="JACGWS010000007">
    <property type="protein sequence ID" value="MBC8755406.1"/>
    <property type="molecule type" value="Genomic_DNA"/>
</dbReference>
<dbReference type="SMART" id="SM00892">
    <property type="entry name" value="Endonuclease_NS"/>
    <property type="match status" value="1"/>
</dbReference>
<dbReference type="GO" id="GO:0004519">
    <property type="term" value="F:endonuclease activity"/>
    <property type="evidence" value="ECO:0007669"/>
    <property type="project" value="UniProtKB-KW"/>
</dbReference>
<dbReference type="EC" id="3.1.30.-" evidence="8"/>
<dbReference type="InterPro" id="IPR044925">
    <property type="entry name" value="His-Me_finger_sf"/>
</dbReference>
<keyword evidence="6 8" id="KW-0378">Hydrolase</keyword>
<evidence type="ECO:0000313" key="12">
    <source>
        <dbReference type="Proteomes" id="UP000619238"/>
    </source>
</evidence>
<dbReference type="InterPro" id="IPR040255">
    <property type="entry name" value="Non-specific_endonuclease"/>
</dbReference>
<comment type="cofactor">
    <cofactor evidence="1 8">
        <name>Mg(2+)</name>
        <dbReference type="ChEBI" id="CHEBI:18420"/>
    </cofactor>
</comment>
<evidence type="ECO:0000256" key="4">
    <source>
        <dbReference type="ARBA" id="ARBA00022723"/>
    </source>
</evidence>
<dbReference type="InterPro" id="IPR018524">
    <property type="entry name" value="DNA/RNA_endonuclease_AS"/>
</dbReference>
<evidence type="ECO:0000256" key="6">
    <source>
        <dbReference type="ARBA" id="ARBA00022801"/>
    </source>
</evidence>
<evidence type="ECO:0000256" key="1">
    <source>
        <dbReference type="ARBA" id="ARBA00001946"/>
    </source>
</evidence>
<dbReference type="SUPFAM" id="SSF54060">
    <property type="entry name" value="His-Me finger endonucleases"/>
    <property type="match status" value="1"/>
</dbReference>
<comment type="similarity">
    <text evidence="2 8">Belongs to the DNA/RNA non-specific endonuclease family.</text>
</comment>
<evidence type="ECO:0000259" key="10">
    <source>
        <dbReference type="SMART" id="SM00892"/>
    </source>
</evidence>
<evidence type="ECO:0000259" key="9">
    <source>
        <dbReference type="SMART" id="SM00477"/>
    </source>
</evidence>